<proteinExistence type="inferred from homology"/>
<feature type="non-terminal residue" evidence="7">
    <location>
        <position position="1"/>
    </location>
</feature>
<feature type="non-terminal residue" evidence="7">
    <location>
        <position position="77"/>
    </location>
</feature>
<dbReference type="Gene3D" id="2.40.50.740">
    <property type="match status" value="1"/>
</dbReference>
<evidence type="ECO:0000256" key="2">
    <source>
        <dbReference type="ARBA" id="ARBA00022730"/>
    </source>
</evidence>
<dbReference type="InterPro" id="IPR000876">
    <property type="entry name" value="Ribosomal_eS4"/>
</dbReference>
<evidence type="ECO:0000256" key="4">
    <source>
        <dbReference type="ARBA" id="ARBA00022980"/>
    </source>
</evidence>
<protein>
    <submittedName>
        <fullName evidence="7">40S ribosomal protein S4, X isoform</fullName>
    </submittedName>
</protein>
<dbReference type="InterPro" id="IPR013845">
    <property type="entry name" value="Ribosomal_eS4_central_region"/>
</dbReference>
<comment type="similarity">
    <text evidence="1">Belongs to the eukaryotic ribosomal protein eS4 family.</text>
</comment>
<dbReference type="PANTHER" id="PTHR11581:SF0">
    <property type="entry name" value="SMALL RIBOSOMAL SUBUNIT PROTEIN ES4"/>
    <property type="match status" value="1"/>
</dbReference>
<dbReference type="Proteomes" id="UP001266305">
    <property type="component" value="Unassembled WGS sequence"/>
</dbReference>
<dbReference type="EMBL" id="JASSZA010000002">
    <property type="protein sequence ID" value="KAK2117368.1"/>
    <property type="molecule type" value="Genomic_DNA"/>
</dbReference>
<keyword evidence="8" id="KW-1185">Reference proteome</keyword>
<keyword evidence="4 7" id="KW-0689">Ribosomal protein</keyword>
<gene>
    <name evidence="7" type="primary">RPS4X_6</name>
    <name evidence="7" type="ORF">P7K49_004254</name>
</gene>
<dbReference type="InterPro" id="IPR038237">
    <property type="entry name" value="Ribosomal_eS4_central_sf"/>
</dbReference>
<feature type="domain" description="Small ribosomal subunit protein eS4 central region" evidence="6">
    <location>
        <begin position="1"/>
        <end position="42"/>
    </location>
</feature>
<evidence type="ECO:0000313" key="7">
    <source>
        <dbReference type="EMBL" id="KAK2117368.1"/>
    </source>
</evidence>
<evidence type="ECO:0000256" key="3">
    <source>
        <dbReference type="ARBA" id="ARBA00022884"/>
    </source>
</evidence>
<dbReference type="Pfam" id="PF00900">
    <property type="entry name" value="Ribosomal_S4e"/>
    <property type="match status" value="1"/>
</dbReference>
<name>A0ABQ9W977_SAGOE</name>
<organism evidence="7 8">
    <name type="scientific">Saguinus oedipus</name>
    <name type="common">Cotton-top tamarin</name>
    <name type="synonym">Oedipomidas oedipus</name>
    <dbReference type="NCBI Taxonomy" id="9490"/>
    <lineage>
        <taxon>Eukaryota</taxon>
        <taxon>Metazoa</taxon>
        <taxon>Chordata</taxon>
        <taxon>Craniata</taxon>
        <taxon>Vertebrata</taxon>
        <taxon>Euteleostomi</taxon>
        <taxon>Mammalia</taxon>
        <taxon>Eutheria</taxon>
        <taxon>Euarchontoglires</taxon>
        <taxon>Primates</taxon>
        <taxon>Haplorrhini</taxon>
        <taxon>Platyrrhini</taxon>
        <taxon>Cebidae</taxon>
        <taxon>Callitrichinae</taxon>
        <taxon>Saguinus</taxon>
    </lineage>
</organism>
<evidence type="ECO:0000256" key="5">
    <source>
        <dbReference type="ARBA" id="ARBA00023274"/>
    </source>
</evidence>
<dbReference type="GO" id="GO:0005840">
    <property type="term" value="C:ribosome"/>
    <property type="evidence" value="ECO:0007669"/>
    <property type="project" value="UniProtKB-KW"/>
</dbReference>
<keyword evidence="2" id="KW-0699">rRNA-binding</keyword>
<sequence length="77" mass="8446">RKIVVGTKGIPHLVTHDARTIRYPDSLIKVNDTIQIDLETGRSLISSSLTLREAPGSFDVVHMKDANGNSFATRLSN</sequence>
<comment type="caution">
    <text evidence="7">The sequence shown here is derived from an EMBL/GenBank/DDBJ whole genome shotgun (WGS) entry which is preliminary data.</text>
</comment>
<evidence type="ECO:0000259" key="6">
    <source>
        <dbReference type="Pfam" id="PF00900"/>
    </source>
</evidence>
<dbReference type="InterPro" id="IPR014722">
    <property type="entry name" value="Rib_uL2_dom2"/>
</dbReference>
<evidence type="ECO:0000256" key="1">
    <source>
        <dbReference type="ARBA" id="ARBA00007500"/>
    </source>
</evidence>
<dbReference type="PANTHER" id="PTHR11581">
    <property type="entry name" value="30S/40S RIBOSOMAL PROTEIN S4"/>
    <property type="match status" value="1"/>
</dbReference>
<evidence type="ECO:0000313" key="8">
    <source>
        <dbReference type="Proteomes" id="UP001266305"/>
    </source>
</evidence>
<reference evidence="7 8" key="1">
    <citation type="submission" date="2023-05" db="EMBL/GenBank/DDBJ databases">
        <title>B98-5 Cell Line De Novo Hybrid Assembly: An Optical Mapping Approach.</title>
        <authorList>
            <person name="Kananen K."/>
            <person name="Auerbach J.A."/>
            <person name="Kautto E."/>
            <person name="Blachly J.S."/>
        </authorList>
    </citation>
    <scope>NUCLEOTIDE SEQUENCE [LARGE SCALE GENOMIC DNA]</scope>
    <source>
        <strain evidence="7">B95-8</strain>
        <tissue evidence="7">Cell line</tissue>
    </source>
</reference>
<keyword evidence="5" id="KW-0687">Ribonucleoprotein</keyword>
<keyword evidence="3" id="KW-0694">RNA-binding</keyword>
<accession>A0ABQ9W977</accession>
<dbReference type="Gene3D" id="2.30.30.30">
    <property type="match status" value="1"/>
</dbReference>